<keyword evidence="4" id="KW-1185">Reference proteome</keyword>
<organism evidence="3 4">
    <name type="scientific">Desulfovibrio intestinalis</name>
    <dbReference type="NCBI Taxonomy" id="58621"/>
    <lineage>
        <taxon>Bacteria</taxon>
        <taxon>Pseudomonadati</taxon>
        <taxon>Thermodesulfobacteriota</taxon>
        <taxon>Desulfovibrionia</taxon>
        <taxon>Desulfovibrionales</taxon>
        <taxon>Desulfovibrionaceae</taxon>
        <taxon>Desulfovibrio</taxon>
    </lineage>
</organism>
<feature type="region of interest" description="Disordered" evidence="1">
    <location>
        <begin position="423"/>
        <end position="446"/>
    </location>
</feature>
<evidence type="ECO:0000313" key="3">
    <source>
        <dbReference type="EMBL" id="MBB5143496.1"/>
    </source>
</evidence>
<gene>
    <name evidence="3" type="ORF">HNQ38_001593</name>
</gene>
<dbReference type="Proteomes" id="UP000539075">
    <property type="component" value="Unassembled WGS sequence"/>
</dbReference>
<comment type="caution">
    <text evidence="3">The sequence shown here is derived from an EMBL/GenBank/DDBJ whole genome shotgun (WGS) entry which is preliminary data.</text>
</comment>
<sequence>MKRFLLWTTGVLLVIAAALAIVLSQIDTAFVVRQIADATAKATGKPLVFENAPQISFFPPGVRFGQARWGQSDQGDSLAISVKGGMAELEFMPLLSGTMVVREVRLDNPVVRMRQGEVASAAAAKAAKVTSGENQSDAAAPAATDTSETTPTATPEDALKDAAKAVAASPNQAAASTQTPAIELKRLVVRQGSLHFTDDQGQTLDLSDLNLSVENLRPGQEAVAQCDFTFTANLVDKEKGSKARASTPLSGNLALSAKLRYAPPQLALRQTSLTLSPLTGPLPKEAGPLQLNIEGNADLNTLSMHVAKCWLTTPQARLGLQGEASFSPVAFTGNLELDGSLRKLAALAGQTLKPAPKGISDGIKIKSRLAYGNNSLNLSDISARVDDVDLRGQLRLGMEPKAPLSITAEAQVSAINLDNYLPLPENGKSQTASESKDKKTAEDASPLPDINVRAAVAGIRQGKLQIKDVQVIAQGLRGNYKISTFNCVLGSGGTVRASGAANIPVSAYAVNGTASDVNLGALLESLGKGHPVNGSARLDVDLTMSGKNATALQNSLAGKGELEVRQMHLESMPTLPANIPGITGKPLPDTFDLVRVPFTARNGEINANPITVSSSGLNARGQARISLPRQNVDATANVETLGMTVPVIVKGPFSNISYSVDPRFALDMAKKLPGLLQDTGKNAGDSAKGAGTLLQNGARGAEGLVRGLFGK</sequence>
<dbReference type="GO" id="GO:0005886">
    <property type="term" value="C:plasma membrane"/>
    <property type="evidence" value="ECO:0007669"/>
    <property type="project" value="TreeGrafter"/>
</dbReference>
<evidence type="ECO:0000259" key="2">
    <source>
        <dbReference type="Pfam" id="PF05170"/>
    </source>
</evidence>
<feature type="region of interest" description="Disordered" evidence="1">
    <location>
        <begin position="127"/>
        <end position="154"/>
    </location>
</feature>
<feature type="compositionally biased region" description="Low complexity" evidence="1">
    <location>
        <begin position="136"/>
        <end position="154"/>
    </location>
</feature>
<evidence type="ECO:0000313" key="4">
    <source>
        <dbReference type="Proteomes" id="UP000539075"/>
    </source>
</evidence>
<dbReference type="InterPro" id="IPR052894">
    <property type="entry name" value="AsmA-related"/>
</dbReference>
<reference evidence="3 4" key="1">
    <citation type="submission" date="2020-08" db="EMBL/GenBank/DDBJ databases">
        <title>Genomic Encyclopedia of Type Strains, Phase IV (KMG-IV): sequencing the most valuable type-strain genomes for metagenomic binning, comparative biology and taxonomic classification.</title>
        <authorList>
            <person name="Goeker M."/>
        </authorList>
    </citation>
    <scope>NUCLEOTIDE SEQUENCE [LARGE SCALE GENOMIC DNA]</scope>
    <source>
        <strain evidence="3 4">DSM 11275</strain>
    </source>
</reference>
<dbReference type="Pfam" id="PF05170">
    <property type="entry name" value="AsmA"/>
    <property type="match status" value="1"/>
</dbReference>
<dbReference type="PANTHER" id="PTHR30441:SF4">
    <property type="entry name" value="PROTEIN ASMA"/>
    <property type="match status" value="1"/>
</dbReference>
<proteinExistence type="predicted"/>
<protein>
    <submittedName>
        <fullName evidence="3">AsmA protein</fullName>
    </submittedName>
</protein>
<dbReference type="PANTHER" id="PTHR30441">
    <property type="entry name" value="DUF748 DOMAIN-CONTAINING PROTEIN"/>
    <property type="match status" value="1"/>
</dbReference>
<dbReference type="AlphaFoldDB" id="A0A7W8FG24"/>
<name>A0A7W8FG24_9BACT</name>
<feature type="domain" description="AsmA" evidence="2">
    <location>
        <begin position="4"/>
        <end position="565"/>
    </location>
</feature>
<dbReference type="RefSeq" id="WP_183719067.1">
    <property type="nucleotide sequence ID" value="NZ_JACHGO010000004.1"/>
</dbReference>
<accession>A0A7W8FG24</accession>
<dbReference type="EMBL" id="JACHGO010000004">
    <property type="protein sequence ID" value="MBB5143496.1"/>
    <property type="molecule type" value="Genomic_DNA"/>
</dbReference>
<dbReference type="GO" id="GO:0090313">
    <property type="term" value="P:regulation of protein targeting to membrane"/>
    <property type="evidence" value="ECO:0007669"/>
    <property type="project" value="TreeGrafter"/>
</dbReference>
<evidence type="ECO:0000256" key="1">
    <source>
        <dbReference type="SAM" id="MobiDB-lite"/>
    </source>
</evidence>
<dbReference type="InterPro" id="IPR007844">
    <property type="entry name" value="AsmA"/>
</dbReference>